<dbReference type="AlphaFoldDB" id="A0A9E7BYM1"/>
<gene>
    <name evidence="2" type="ORF">DSM104329_00909</name>
</gene>
<dbReference type="KEGG" id="sbae:DSM104329_00909"/>
<dbReference type="Proteomes" id="UP001162834">
    <property type="component" value="Chromosome"/>
</dbReference>
<feature type="signal peptide" evidence="1">
    <location>
        <begin position="1"/>
        <end position="29"/>
    </location>
</feature>
<dbReference type="InterPro" id="IPR012334">
    <property type="entry name" value="Pectin_lyas_fold"/>
</dbReference>
<evidence type="ECO:0008006" key="4">
    <source>
        <dbReference type="Google" id="ProtNLM"/>
    </source>
</evidence>
<organism evidence="2 3">
    <name type="scientific">Capillimicrobium parvum</name>
    <dbReference type="NCBI Taxonomy" id="2884022"/>
    <lineage>
        <taxon>Bacteria</taxon>
        <taxon>Bacillati</taxon>
        <taxon>Actinomycetota</taxon>
        <taxon>Thermoleophilia</taxon>
        <taxon>Solirubrobacterales</taxon>
        <taxon>Capillimicrobiaceae</taxon>
        <taxon>Capillimicrobium</taxon>
    </lineage>
</organism>
<feature type="chain" id="PRO_5039065893" description="Right handed beta helix domain-containing protein" evidence="1">
    <location>
        <begin position="30"/>
        <end position="647"/>
    </location>
</feature>
<reference evidence="2" key="1">
    <citation type="journal article" date="2022" name="Int. J. Syst. Evol. Microbiol.">
        <title>Pseudomonas aegrilactucae sp. nov. and Pseudomonas morbosilactucae sp. nov., pathogens causing bacterial rot of lettuce in Japan.</title>
        <authorList>
            <person name="Sawada H."/>
            <person name="Fujikawa T."/>
            <person name="Satou M."/>
        </authorList>
    </citation>
    <scope>NUCLEOTIDE SEQUENCE</scope>
    <source>
        <strain evidence="2">0166_1</strain>
    </source>
</reference>
<name>A0A9E7BYM1_9ACTN</name>
<sequence length="647" mass="64206">MGSRRLSRVGLWATVMASGALAGAASASADVFTVANTNDSGRGSLRSAILQANSQAGADEVHFDIPGRGVHTILVRTAADASTGLPSVTGPLSIDGRTQPGFAGTPLIELENDFENDRQLNDRQLTGLKITAGHSRVASLSMTGFEKAIVLMDNGSNVIAGNRLNGNKIGVRATSPSNTIGGTTPADRNVVANSDVGVFVGDSNLIEGNFIGTDAAGGAQMRNSFGVFVGGVGSTVGGSAPGAGNLISGNGTGILIAQSASGNFVAGNRIGTNLAGTGALPNEYGVLVSGNSNTIGGVTPADRNVISGNDRGITIFRRANNVIGNYIGTTPDGDAALPNKVGVELQIDAKGNMIGGDRETSGNLISGNSEAGISFFLTASTNVVAGNDIGLARARTQPLSNGTGILIAGVPTSPTHAGIRIGGATPALRNVISGNSGAGIAMTDSASGDFVQGNFIGTGRGGQSPMPNGGDGIALSAGANDNTIGGSDPGQGNTIAFNGGAGVGVDGSVVSPTGNVIRGNAILGNSIFDNTQLGIALLAGANDNQPAPAIESVTTIRTQTTITGTLTSARPSTTYRVEVFRSPSCNASGEGEGKQLIATTTTTTDAAGEAGFTATVSSLTAGQAVTATATPVPAPHNTSQFSRCAST</sequence>
<evidence type="ECO:0000313" key="2">
    <source>
        <dbReference type="EMBL" id="UGS34531.1"/>
    </source>
</evidence>
<dbReference type="InterPro" id="IPR011050">
    <property type="entry name" value="Pectin_lyase_fold/virulence"/>
</dbReference>
<dbReference type="EMBL" id="CP087164">
    <property type="protein sequence ID" value="UGS34531.1"/>
    <property type="molecule type" value="Genomic_DNA"/>
</dbReference>
<dbReference type="Gene3D" id="2.160.20.10">
    <property type="entry name" value="Single-stranded right-handed beta-helix, Pectin lyase-like"/>
    <property type="match status" value="1"/>
</dbReference>
<proteinExistence type="predicted"/>
<keyword evidence="3" id="KW-1185">Reference proteome</keyword>
<dbReference type="SUPFAM" id="SSF51126">
    <property type="entry name" value="Pectin lyase-like"/>
    <property type="match status" value="2"/>
</dbReference>
<accession>A0A9E7BYM1</accession>
<keyword evidence="1" id="KW-0732">Signal</keyword>
<evidence type="ECO:0000256" key="1">
    <source>
        <dbReference type="SAM" id="SignalP"/>
    </source>
</evidence>
<dbReference type="RefSeq" id="WP_259314202.1">
    <property type="nucleotide sequence ID" value="NZ_CP087164.1"/>
</dbReference>
<protein>
    <recommendedName>
        <fullName evidence="4">Right handed beta helix domain-containing protein</fullName>
    </recommendedName>
</protein>
<evidence type="ECO:0000313" key="3">
    <source>
        <dbReference type="Proteomes" id="UP001162834"/>
    </source>
</evidence>